<dbReference type="EMBL" id="BAAAYL010000001">
    <property type="protein sequence ID" value="GAA3370133.1"/>
    <property type="molecule type" value="Genomic_DNA"/>
</dbReference>
<evidence type="ECO:0000256" key="1">
    <source>
        <dbReference type="SAM" id="Phobius"/>
    </source>
</evidence>
<dbReference type="Pfam" id="PF13803">
    <property type="entry name" value="DUF4184"/>
    <property type="match status" value="1"/>
</dbReference>
<feature type="transmembrane region" description="Helical" evidence="1">
    <location>
        <begin position="59"/>
        <end position="81"/>
    </location>
</feature>
<keyword evidence="3" id="KW-1185">Reference proteome</keyword>
<feature type="transmembrane region" description="Helical" evidence="1">
    <location>
        <begin position="115"/>
        <end position="132"/>
    </location>
</feature>
<evidence type="ECO:0000313" key="2">
    <source>
        <dbReference type="EMBL" id="GAA3370133.1"/>
    </source>
</evidence>
<proteinExistence type="predicted"/>
<organism evidence="2 3">
    <name type="scientific">Streptomyces sannanensis</name>
    <dbReference type="NCBI Taxonomy" id="285536"/>
    <lineage>
        <taxon>Bacteria</taxon>
        <taxon>Bacillati</taxon>
        <taxon>Actinomycetota</taxon>
        <taxon>Actinomycetes</taxon>
        <taxon>Kitasatosporales</taxon>
        <taxon>Streptomycetaceae</taxon>
        <taxon>Streptomyces</taxon>
    </lineage>
</organism>
<keyword evidence="1" id="KW-0812">Transmembrane</keyword>
<accession>A0ABP6S7S7</accession>
<feature type="transmembrane region" description="Helical" evidence="1">
    <location>
        <begin position="25"/>
        <end position="47"/>
    </location>
</feature>
<name>A0ABP6S7S7_9ACTN</name>
<evidence type="ECO:0000313" key="3">
    <source>
        <dbReference type="Proteomes" id="UP001499990"/>
    </source>
</evidence>
<keyword evidence="1" id="KW-1133">Transmembrane helix</keyword>
<feature type="transmembrane region" description="Helical" evidence="1">
    <location>
        <begin position="233"/>
        <end position="255"/>
    </location>
</feature>
<keyword evidence="1" id="KW-0472">Membrane</keyword>
<protein>
    <submittedName>
        <fullName evidence="2">DUF4184 family protein</fullName>
    </submittedName>
</protein>
<dbReference type="RefSeq" id="WP_345035433.1">
    <property type="nucleotide sequence ID" value="NZ_BAAAYL010000001.1"/>
</dbReference>
<dbReference type="Proteomes" id="UP001499990">
    <property type="component" value="Unassembled WGS sequence"/>
</dbReference>
<gene>
    <name evidence="2" type="ORF">GCM10020367_15560</name>
</gene>
<sequence>MPFTLSHAAAVLPGIRRDGAARGPLIASALVAGSFSPDMTYFAASFVPAAMPFGDVTHSVVGVVTVDVLITAVLAGLWLLLREPVVALLPRGWQGRVHAFVRGQSWRGARLPSSAWRFALSAAIGASTHVFWDTFTHLDRWGMKVLPVLGEIVAGFPVYLYLQYGGSAVALVVIVWFVASSLCRLPAAASPPVPALDARGRWSAAALLVGCAAVGAVHRCVRWYAYHGDGTLLGLIPSACFGAGAGLAVGLLLYATTVRLRTKSPDRLKASLPGD</sequence>
<reference evidence="3" key="1">
    <citation type="journal article" date="2019" name="Int. J. Syst. Evol. Microbiol.">
        <title>The Global Catalogue of Microorganisms (GCM) 10K type strain sequencing project: providing services to taxonomists for standard genome sequencing and annotation.</title>
        <authorList>
            <consortium name="The Broad Institute Genomics Platform"/>
            <consortium name="The Broad Institute Genome Sequencing Center for Infectious Disease"/>
            <person name="Wu L."/>
            <person name="Ma J."/>
        </authorList>
    </citation>
    <scope>NUCLEOTIDE SEQUENCE [LARGE SCALE GENOMIC DNA]</scope>
    <source>
        <strain evidence="3">JCM 9651</strain>
    </source>
</reference>
<feature type="transmembrane region" description="Helical" evidence="1">
    <location>
        <begin position="201"/>
        <end position="221"/>
    </location>
</feature>
<dbReference type="InterPro" id="IPR025238">
    <property type="entry name" value="DUF4184"/>
</dbReference>
<comment type="caution">
    <text evidence="2">The sequence shown here is derived from an EMBL/GenBank/DDBJ whole genome shotgun (WGS) entry which is preliminary data.</text>
</comment>